<evidence type="ECO:0000256" key="1">
    <source>
        <dbReference type="SAM" id="MobiDB-lite"/>
    </source>
</evidence>
<organism evidence="3 4">
    <name type="scientific">Pythium insidiosum</name>
    <name type="common">Pythiosis disease agent</name>
    <dbReference type="NCBI Taxonomy" id="114742"/>
    <lineage>
        <taxon>Eukaryota</taxon>
        <taxon>Sar</taxon>
        <taxon>Stramenopiles</taxon>
        <taxon>Oomycota</taxon>
        <taxon>Peronosporomycetes</taxon>
        <taxon>Pythiales</taxon>
        <taxon>Pythiaceae</taxon>
        <taxon>Pythium</taxon>
    </lineage>
</organism>
<accession>A0AAD5QCW1</accession>
<feature type="region of interest" description="Disordered" evidence="1">
    <location>
        <begin position="278"/>
        <end position="319"/>
    </location>
</feature>
<dbReference type="SMART" id="SM00456">
    <property type="entry name" value="WW"/>
    <property type="match status" value="4"/>
</dbReference>
<sequence length="572" mass="66404">MDAELHGVPYPEWPESLGPPRLHRLDDPNEAGGPRSRAEIVRRFRQRRPELHDTAVSSVAKAKPHVTRIQNALQQTTPFPTPKCTSRVTCRGAVATKKCHNCVKFDPEQLGYYCEPCFGARHPSSRMPHSWVAVGDEVSAEHNWLGHVATHKMQQDAAELELLLQETQRFLQTNSQPPKRDPAVARTPRGSIDFTRARGSVAKVASSLRELLTQLHEELARKPLTREEALVKIQTMWRIRKARKQMKELIHSVYERLEDPATGMTYYYNRRSKTTQWTKPRALGANEDVGSKNQRDSASAHTPTPKARQRPSLLAVEDDAERRECAARRIQGMQRTHVARRQLRKLISSVYEKIWDDSVQRFYYHNTRTKEVKWERPRWVSDADLLTPRTREAHARAQRRQSLRMSEDEAASLVQRAYRRRRGFAMLLEMCRGVYERIFDAERQLYYYHNTRTKEVSWDKPLLLRDASADVFTPRTRQRHAQALWTQPQLRRKGEWTEETAAVRLQGLFRARQARKALDAKLVDAYKKVWDPTTQQFYFANLATGATSWEPPAILRRRAGLQVEELRDDTPS</sequence>
<dbReference type="PROSITE" id="PS50020">
    <property type="entry name" value="WW_DOMAIN_2"/>
    <property type="match status" value="4"/>
</dbReference>
<dbReference type="EMBL" id="JAKCXM010000052">
    <property type="protein sequence ID" value="KAJ0404995.1"/>
    <property type="molecule type" value="Genomic_DNA"/>
</dbReference>
<feature type="domain" description="WW" evidence="2">
    <location>
        <begin position="262"/>
        <end position="282"/>
    </location>
</feature>
<evidence type="ECO:0000313" key="3">
    <source>
        <dbReference type="EMBL" id="KAJ0404995.1"/>
    </source>
</evidence>
<dbReference type="Gene3D" id="2.20.70.10">
    <property type="match status" value="4"/>
</dbReference>
<protein>
    <recommendedName>
        <fullName evidence="2">WW domain-containing protein</fullName>
    </recommendedName>
</protein>
<dbReference type="Proteomes" id="UP001209570">
    <property type="component" value="Unassembled WGS sequence"/>
</dbReference>
<dbReference type="CDD" id="cd19757">
    <property type="entry name" value="Bbox1"/>
    <property type="match status" value="1"/>
</dbReference>
<proteinExistence type="predicted"/>
<name>A0AAD5QCW1_PYTIN</name>
<dbReference type="InterPro" id="IPR001202">
    <property type="entry name" value="WW_dom"/>
</dbReference>
<feature type="region of interest" description="Disordered" evidence="1">
    <location>
        <begin position="1"/>
        <end position="35"/>
    </location>
</feature>
<dbReference type="Pfam" id="PF00397">
    <property type="entry name" value="WW"/>
    <property type="match status" value="3"/>
</dbReference>
<dbReference type="PROSITE" id="PS50096">
    <property type="entry name" value="IQ"/>
    <property type="match status" value="3"/>
</dbReference>
<dbReference type="SUPFAM" id="SSF51045">
    <property type="entry name" value="WW domain"/>
    <property type="match status" value="2"/>
</dbReference>
<feature type="domain" description="WW" evidence="2">
    <location>
        <begin position="435"/>
        <end position="463"/>
    </location>
</feature>
<feature type="domain" description="WW" evidence="2">
    <location>
        <begin position="520"/>
        <end position="554"/>
    </location>
</feature>
<reference evidence="3" key="1">
    <citation type="submission" date="2021-12" db="EMBL/GenBank/DDBJ databases">
        <title>Prjna785345.</title>
        <authorList>
            <person name="Rujirawat T."/>
            <person name="Krajaejun T."/>
        </authorList>
    </citation>
    <scope>NUCLEOTIDE SEQUENCE</scope>
    <source>
        <strain evidence="3">Pi057C3</strain>
    </source>
</reference>
<dbReference type="CDD" id="cd00201">
    <property type="entry name" value="WW"/>
    <property type="match status" value="3"/>
</dbReference>
<dbReference type="InterPro" id="IPR036020">
    <property type="entry name" value="WW_dom_sf"/>
</dbReference>
<feature type="domain" description="WW" evidence="2">
    <location>
        <begin position="345"/>
        <end position="379"/>
    </location>
</feature>
<gene>
    <name evidence="3" type="ORF">P43SY_004912</name>
</gene>
<dbReference type="PANTHER" id="PTHR47852:SF2">
    <property type="entry name" value="WW DOMAIN-CONTAINING PROTEIN"/>
    <property type="match status" value="1"/>
</dbReference>
<keyword evidence="4" id="KW-1185">Reference proteome</keyword>
<dbReference type="SMART" id="SM00015">
    <property type="entry name" value="IQ"/>
    <property type="match status" value="3"/>
</dbReference>
<evidence type="ECO:0000313" key="4">
    <source>
        <dbReference type="Proteomes" id="UP001209570"/>
    </source>
</evidence>
<dbReference type="InterPro" id="IPR000048">
    <property type="entry name" value="IQ_motif_EF-hand-BS"/>
</dbReference>
<dbReference type="PANTHER" id="PTHR47852">
    <property type="entry name" value="OS06G0298400 PROTEIN"/>
    <property type="match status" value="1"/>
</dbReference>
<dbReference type="AlphaFoldDB" id="A0AAD5QCW1"/>
<evidence type="ECO:0000259" key="2">
    <source>
        <dbReference type="PROSITE" id="PS50020"/>
    </source>
</evidence>
<comment type="caution">
    <text evidence="3">The sequence shown here is derived from an EMBL/GenBank/DDBJ whole genome shotgun (WGS) entry which is preliminary data.</text>
</comment>